<dbReference type="AlphaFoldDB" id="A0A383BBQ6"/>
<feature type="non-terminal residue" evidence="1">
    <location>
        <position position="177"/>
    </location>
</feature>
<feature type="non-terminal residue" evidence="1">
    <location>
        <position position="1"/>
    </location>
</feature>
<dbReference type="SUPFAM" id="SSF51569">
    <property type="entry name" value="Aldolase"/>
    <property type="match status" value="1"/>
</dbReference>
<evidence type="ECO:0008006" key="2">
    <source>
        <dbReference type="Google" id="ProtNLM"/>
    </source>
</evidence>
<dbReference type="PANTHER" id="PTHR42849">
    <property type="entry name" value="N-ACETYLNEURAMINATE LYASE"/>
    <property type="match status" value="1"/>
</dbReference>
<dbReference type="SMART" id="SM01130">
    <property type="entry name" value="DHDPS"/>
    <property type="match status" value="1"/>
</dbReference>
<name>A0A383BBQ6_9ZZZZ</name>
<dbReference type="GO" id="GO:0008747">
    <property type="term" value="F:N-acetylneuraminate lyase activity"/>
    <property type="evidence" value="ECO:0007669"/>
    <property type="project" value="TreeGrafter"/>
</dbReference>
<dbReference type="InterPro" id="IPR013785">
    <property type="entry name" value="Aldolase_TIM"/>
</dbReference>
<accession>A0A383BBQ6</accession>
<organism evidence="1">
    <name type="scientific">marine metagenome</name>
    <dbReference type="NCBI Taxonomy" id="408172"/>
    <lineage>
        <taxon>unclassified sequences</taxon>
        <taxon>metagenomes</taxon>
        <taxon>ecological metagenomes</taxon>
    </lineage>
</organism>
<reference evidence="1" key="1">
    <citation type="submission" date="2018-05" db="EMBL/GenBank/DDBJ databases">
        <authorList>
            <person name="Lanie J.A."/>
            <person name="Ng W.-L."/>
            <person name="Kazmierczak K.M."/>
            <person name="Andrzejewski T.M."/>
            <person name="Davidsen T.M."/>
            <person name="Wayne K.J."/>
            <person name="Tettelin H."/>
            <person name="Glass J.I."/>
            <person name="Rusch D."/>
            <person name="Podicherti R."/>
            <person name="Tsui H.-C.T."/>
            <person name="Winkler M.E."/>
        </authorList>
    </citation>
    <scope>NUCLEOTIDE SEQUENCE</scope>
</reference>
<dbReference type="PANTHER" id="PTHR42849:SF1">
    <property type="entry name" value="N-ACETYLNEURAMINATE LYASE"/>
    <property type="match status" value="1"/>
</dbReference>
<sequence length="177" mass="18636">VNLTIRGAVPVLLMPFEDDGTIDDESMRRQIDFCVEAGSDALAFGWGTESHLLTDAERQQAWTVAALHTDGRVPLIAATTHPAPAGVLALTKIAMDCGVDAAMVNPDPLRGDRMIGLYRGLSEQVGLPLVVQDAQGNAPADDLVAAVNEAAAIACLKIECPATPHKMGIVREALDDA</sequence>
<dbReference type="GO" id="GO:0005829">
    <property type="term" value="C:cytosol"/>
    <property type="evidence" value="ECO:0007669"/>
    <property type="project" value="TreeGrafter"/>
</dbReference>
<protein>
    <recommendedName>
        <fullName evidence="2">Dihydrodipicolinate synthase family protein</fullName>
    </recommendedName>
</protein>
<proteinExistence type="predicted"/>
<dbReference type="InterPro" id="IPR002220">
    <property type="entry name" value="DapA-like"/>
</dbReference>
<dbReference type="EMBL" id="UINC01198765">
    <property type="protein sequence ID" value="SVE16868.1"/>
    <property type="molecule type" value="Genomic_DNA"/>
</dbReference>
<gene>
    <name evidence="1" type="ORF">METZ01_LOCUS469722</name>
</gene>
<dbReference type="GO" id="GO:0019262">
    <property type="term" value="P:N-acetylneuraminate catabolic process"/>
    <property type="evidence" value="ECO:0007669"/>
    <property type="project" value="TreeGrafter"/>
</dbReference>
<dbReference type="Gene3D" id="3.20.20.70">
    <property type="entry name" value="Aldolase class I"/>
    <property type="match status" value="1"/>
</dbReference>
<dbReference type="Pfam" id="PF00701">
    <property type="entry name" value="DHDPS"/>
    <property type="match status" value="1"/>
</dbReference>
<evidence type="ECO:0000313" key="1">
    <source>
        <dbReference type="EMBL" id="SVE16868.1"/>
    </source>
</evidence>
<dbReference type="CDD" id="cd00408">
    <property type="entry name" value="DHDPS-like"/>
    <property type="match status" value="1"/>
</dbReference>